<comment type="caution">
    <text evidence="2">The sequence shown here is derived from an EMBL/GenBank/DDBJ whole genome shotgun (WGS) entry which is preliminary data.</text>
</comment>
<protein>
    <submittedName>
        <fullName evidence="2">Uncharacterized protein</fullName>
    </submittedName>
</protein>
<feature type="region of interest" description="Disordered" evidence="1">
    <location>
        <begin position="46"/>
        <end position="82"/>
    </location>
</feature>
<evidence type="ECO:0000313" key="2">
    <source>
        <dbReference type="EMBL" id="CAK0894108.1"/>
    </source>
</evidence>
<dbReference type="Proteomes" id="UP001189429">
    <property type="component" value="Unassembled WGS sequence"/>
</dbReference>
<feature type="region of interest" description="Disordered" evidence="1">
    <location>
        <begin position="188"/>
        <end position="229"/>
    </location>
</feature>
<name>A0ABN9X7V3_9DINO</name>
<evidence type="ECO:0000313" key="3">
    <source>
        <dbReference type="Proteomes" id="UP001189429"/>
    </source>
</evidence>
<keyword evidence="3" id="KW-1185">Reference proteome</keyword>
<accession>A0ABN9X7V3</accession>
<sequence>CVPWESLSTCLCPWRSQSVGRPSAAFSVPMRASSKQQFFALHIPKAAGDGGPNDRASRNFSRSAQVSRVGAGPPPSLRTLGGASRAVSAAPLALYGRRAGTLAQRRPEGFLRIAEPRPPKDVFSLKIWRFSRVPASGHRLRPQGQANIGFGRKRKVSNSLEPTDLQVHIVGCLENIPVCAVFCSQAPPGRTRSTRSWDLGSSRPRGATAGRRPWESRRPSSCYGGRRTTSCRSDYHCASSRWPPKEVKEMLPTTFGAWVQNWT</sequence>
<gene>
    <name evidence="2" type="ORF">PCOR1329_LOCUS73242</name>
</gene>
<organism evidence="2 3">
    <name type="scientific">Prorocentrum cordatum</name>
    <dbReference type="NCBI Taxonomy" id="2364126"/>
    <lineage>
        <taxon>Eukaryota</taxon>
        <taxon>Sar</taxon>
        <taxon>Alveolata</taxon>
        <taxon>Dinophyceae</taxon>
        <taxon>Prorocentrales</taxon>
        <taxon>Prorocentraceae</taxon>
        <taxon>Prorocentrum</taxon>
    </lineage>
</organism>
<proteinExistence type="predicted"/>
<dbReference type="EMBL" id="CAUYUJ010019847">
    <property type="protein sequence ID" value="CAK0894108.1"/>
    <property type="molecule type" value="Genomic_DNA"/>
</dbReference>
<evidence type="ECO:0000256" key="1">
    <source>
        <dbReference type="SAM" id="MobiDB-lite"/>
    </source>
</evidence>
<reference evidence="2" key="1">
    <citation type="submission" date="2023-10" db="EMBL/GenBank/DDBJ databases">
        <authorList>
            <person name="Chen Y."/>
            <person name="Shah S."/>
            <person name="Dougan E. K."/>
            <person name="Thang M."/>
            <person name="Chan C."/>
        </authorList>
    </citation>
    <scope>NUCLEOTIDE SEQUENCE [LARGE SCALE GENOMIC DNA]</scope>
</reference>
<feature type="non-terminal residue" evidence="2">
    <location>
        <position position="1"/>
    </location>
</feature>
<feature type="non-terminal residue" evidence="2">
    <location>
        <position position="263"/>
    </location>
</feature>